<name>A0A3B1BIU8_9ZZZZ</name>
<dbReference type="InterPro" id="IPR008928">
    <property type="entry name" value="6-hairpin_glycosidase_sf"/>
</dbReference>
<sequence>MRRIKWALVLLLLPMVAALARGFAYPAELKAQLLEAYRAQPPGYQPRTRHFCADGQPCYINRLIREHSPYLLQHAHNPVDWYPWGEEAFAKARRENKPIFLSIGYAACHWCHVMEEESFDDLGIAEILNASFVAIKVDRERRPDVDEFFASVVMNIQGQQGWPMSVFLTPEGKPFYGGGYYPRAAFRELLLQQQKDWKEKEPQLRQQAQQLMQELQPAGTSVKAKVALDDGLRQRALKQIYSIFDSYQGGFGEATKFPREPWLLLFLDASYGAAQNSDALTVLRTSLTHMALGGIYDQIGGGFHRYATDPYWTLPHFEKMLYNQALLVRLYLRADGLQPDLLYRRVAQQTLDFLLAEMQATNGGFYSALDADSEGEEGRYYLWQVEDFTKILGQEDSRFAAGIFDVDEYGEVGGANVLYLRQSPQDWAEEHKIPLDRFFQRLDRVRHKLKQARDKRVRPARDEKIIMGWNALTITALAEGARHLEQPRYLAAAVRAADFIWTSMQGKKGFWRIYFRGKAGGQAQLKDYAFYLQALITLYDIQQDDKWLQRAKKVLSIMQRDFADSQNGGFFQAAKNMDVPVLVRAKSAFDKTLPAGNAIAAQMLIRLARRTGDPAYEKKARAVLAAFAGDMREVPSAHAGLLIAAHELNNGEQPLPLYAARGHARIDAFIRRLAGNHYQLQIDLQLDEGWHINAHVPLEDYLIPTRIDMAGAARWKIEKVDYPPAQRVRLGFSEQPLALYQAQSRIKADLIKGATKINPVIQLHLQACNNSLCLPPETLKLYPRLSLTPVQSVLAE</sequence>
<evidence type="ECO:0000259" key="1">
    <source>
        <dbReference type="Pfam" id="PF03190"/>
    </source>
</evidence>
<dbReference type="Gene3D" id="3.40.30.10">
    <property type="entry name" value="Glutaredoxin"/>
    <property type="match status" value="1"/>
</dbReference>
<dbReference type="SUPFAM" id="SSF52833">
    <property type="entry name" value="Thioredoxin-like"/>
    <property type="match status" value="1"/>
</dbReference>
<feature type="domain" description="Spermatogenesis-associated protein 20-like TRX" evidence="1">
    <location>
        <begin position="61"/>
        <end position="216"/>
    </location>
</feature>
<dbReference type="EMBL" id="UOFZ01000009">
    <property type="protein sequence ID" value="VAX12033.1"/>
    <property type="molecule type" value="Genomic_DNA"/>
</dbReference>
<evidence type="ECO:0000313" key="3">
    <source>
        <dbReference type="EMBL" id="VAX12033.1"/>
    </source>
</evidence>
<dbReference type="PANTHER" id="PTHR42899">
    <property type="entry name" value="SPERMATOGENESIS-ASSOCIATED PROTEIN 20"/>
    <property type="match status" value="1"/>
</dbReference>
<dbReference type="Pfam" id="PF11412">
    <property type="entry name" value="DsbD_N"/>
    <property type="match status" value="1"/>
</dbReference>
<dbReference type="InterPro" id="IPR036249">
    <property type="entry name" value="Thioredoxin-like_sf"/>
</dbReference>
<dbReference type="PANTHER" id="PTHR42899:SF1">
    <property type="entry name" value="SPERMATOGENESIS-ASSOCIATED PROTEIN 20"/>
    <property type="match status" value="1"/>
</dbReference>
<dbReference type="GO" id="GO:0005975">
    <property type="term" value="P:carbohydrate metabolic process"/>
    <property type="evidence" value="ECO:0007669"/>
    <property type="project" value="InterPro"/>
</dbReference>
<dbReference type="Pfam" id="PF03190">
    <property type="entry name" value="Thioredox_DsbH"/>
    <property type="match status" value="1"/>
</dbReference>
<dbReference type="CDD" id="cd02955">
    <property type="entry name" value="SSP411"/>
    <property type="match status" value="1"/>
</dbReference>
<dbReference type="SUPFAM" id="SSF48208">
    <property type="entry name" value="Six-hairpin glycosidases"/>
    <property type="match status" value="1"/>
</dbReference>
<dbReference type="Gene3D" id="1.50.10.10">
    <property type="match status" value="1"/>
</dbReference>
<gene>
    <name evidence="3" type="ORF">MNBD_GAMMA24-793</name>
</gene>
<dbReference type="InterPro" id="IPR028250">
    <property type="entry name" value="DsbDN"/>
</dbReference>
<dbReference type="AlphaFoldDB" id="A0A3B1BIU8"/>
<protein>
    <submittedName>
        <fullName evidence="3">Uncharacterized protein YyaL</fullName>
    </submittedName>
</protein>
<evidence type="ECO:0000259" key="2">
    <source>
        <dbReference type="Pfam" id="PF11412"/>
    </source>
</evidence>
<dbReference type="InterPro" id="IPR004879">
    <property type="entry name" value="Ssp411-like_TRX"/>
</dbReference>
<dbReference type="InterPro" id="IPR012341">
    <property type="entry name" value="6hp_glycosidase-like_sf"/>
</dbReference>
<organism evidence="3">
    <name type="scientific">hydrothermal vent metagenome</name>
    <dbReference type="NCBI Taxonomy" id="652676"/>
    <lineage>
        <taxon>unclassified sequences</taxon>
        <taxon>metagenomes</taxon>
        <taxon>ecological metagenomes</taxon>
    </lineage>
</organism>
<accession>A0A3B1BIU8</accession>
<dbReference type="InterPro" id="IPR024705">
    <property type="entry name" value="Ssp411"/>
</dbReference>
<feature type="domain" description="Thiol:disulfide interchange protein DsbD N-terminal" evidence="2">
    <location>
        <begin position="668"/>
        <end position="778"/>
    </location>
</feature>
<reference evidence="3" key="1">
    <citation type="submission" date="2018-06" db="EMBL/GenBank/DDBJ databases">
        <authorList>
            <person name="Zhirakovskaya E."/>
        </authorList>
    </citation>
    <scope>NUCLEOTIDE SEQUENCE</scope>
</reference>
<proteinExistence type="predicted"/>